<reference evidence="1" key="1">
    <citation type="submission" date="2020-05" db="EMBL/GenBank/DDBJ databases">
        <authorList>
            <person name="Chiriac C."/>
            <person name="Salcher M."/>
            <person name="Ghai R."/>
            <person name="Kavagutti S V."/>
        </authorList>
    </citation>
    <scope>NUCLEOTIDE SEQUENCE</scope>
</reference>
<dbReference type="EMBL" id="LR797195">
    <property type="protein sequence ID" value="CAB4193199.1"/>
    <property type="molecule type" value="Genomic_DNA"/>
</dbReference>
<proteinExistence type="predicted"/>
<organism evidence="1">
    <name type="scientific">uncultured Caudovirales phage</name>
    <dbReference type="NCBI Taxonomy" id="2100421"/>
    <lineage>
        <taxon>Viruses</taxon>
        <taxon>Duplodnaviria</taxon>
        <taxon>Heunggongvirae</taxon>
        <taxon>Uroviricota</taxon>
        <taxon>Caudoviricetes</taxon>
        <taxon>Peduoviridae</taxon>
        <taxon>Maltschvirus</taxon>
        <taxon>Maltschvirus maltsch</taxon>
    </lineage>
</organism>
<sequence>MKSIVKNFGRFINENDYDNGREMGAGAGVSLVELLDCYVRENYANDRVLALVDISNSASDLVEGGITFTVNPTERELGEAQYDGTMYAELYDNGERIGEEELDSRWDS</sequence>
<gene>
    <name evidence="2" type="ORF">UFOVP1247_36</name>
    <name evidence="1" type="ORF">UFOVP970_76</name>
</gene>
<dbReference type="EMBL" id="LR796916">
    <property type="protein sequence ID" value="CAB4174743.1"/>
    <property type="molecule type" value="Genomic_DNA"/>
</dbReference>
<evidence type="ECO:0000313" key="2">
    <source>
        <dbReference type="EMBL" id="CAB4193199.1"/>
    </source>
</evidence>
<evidence type="ECO:0000313" key="1">
    <source>
        <dbReference type="EMBL" id="CAB4174743.1"/>
    </source>
</evidence>
<protein>
    <submittedName>
        <fullName evidence="1">Uncharacterized protein</fullName>
    </submittedName>
</protein>
<accession>A0A6J5PST1</accession>
<name>A0A6J5PST1_9CAUD</name>